<protein>
    <submittedName>
        <fullName evidence="3">D-amino-acid dehydrogenase</fullName>
        <ecNumber evidence="3">1.4.99.-</ecNumber>
    </submittedName>
</protein>
<comment type="caution">
    <text evidence="3">The sequence shown here is derived from an EMBL/GenBank/DDBJ whole genome shotgun (WGS) entry which is preliminary data.</text>
</comment>
<dbReference type="OrthoDB" id="9805337at2"/>
<dbReference type="InterPro" id="IPR006076">
    <property type="entry name" value="FAD-dep_OxRdtase"/>
</dbReference>
<reference evidence="3 4" key="1">
    <citation type="submission" date="2020-08" db="EMBL/GenBank/DDBJ databases">
        <title>Genomic Encyclopedia of Type Strains, Phase IV (KMG-IV): sequencing the most valuable type-strain genomes for metagenomic binning, comparative biology and taxonomic classification.</title>
        <authorList>
            <person name="Goeker M."/>
        </authorList>
    </citation>
    <scope>NUCLEOTIDE SEQUENCE [LARGE SCALE GENOMIC DNA]</scope>
    <source>
        <strain evidence="3 4">DSM 25024</strain>
    </source>
</reference>
<dbReference type="Gene3D" id="3.50.50.60">
    <property type="entry name" value="FAD/NAD(P)-binding domain"/>
    <property type="match status" value="2"/>
</dbReference>
<proteinExistence type="predicted"/>
<keyword evidence="4" id="KW-1185">Reference proteome</keyword>
<dbReference type="Proteomes" id="UP000531216">
    <property type="component" value="Unassembled WGS sequence"/>
</dbReference>
<gene>
    <name evidence="3" type="ORF">GGR05_001815</name>
</gene>
<evidence type="ECO:0000313" key="3">
    <source>
        <dbReference type="EMBL" id="MBB3935671.1"/>
    </source>
</evidence>
<dbReference type="Gene3D" id="3.30.9.10">
    <property type="entry name" value="D-Amino Acid Oxidase, subunit A, domain 2"/>
    <property type="match status" value="1"/>
</dbReference>
<sequence>MTSVAVIGAGITGITTAYKLLSQGLDVTVFDRNAYSAMETSFANGGQLSASNAEVWNSPSTFIKGIKWMLKKDAPLLVHPAPTWHKLSWMAEFVLAARSYEENTVATVKLAIAARRHLIEMAEREGFEFDLVKRGILHVYESKSEFEHASRVSQLYAKGGLERRSLTDAEIHAIEPALAGTFHGGFFTESDFTGDIHKYTRGLADAVVRRGGKIRYEADVTQLSMRTEGGAAVFSRTVGSEGEPVREDFDAVVVCAGVASRRFASQLGDRVNVYPVKGYSITVNLTDEASREGAPYVSLLDDKAKIVTSRLGADRLRIAGTAEFAGENRDIRMDRIKPLVDWCRHRFPGVSTASVAPWAGLRPMMPDMMPRVGRGKAKGVYYNTGHGHLGWTLSAITADTIAAEVAGDYAAPGVFVRPELKPVPEVRAEAERLTEAA</sequence>
<dbReference type="PANTHER" id="PTHR13847">
    <property type="entry name" value="SARCOSINE DEHYDROGENASE-RELATED"/>
    <property type="match status" value="1"/>
</dbReference>
<accession>A0A7W6FU37</accession>
<dbReference type="GO" id="GO:0005737">
    <property type="term" value="C:cytoplasm"/>
    <property type="evidence" value="ECO:0007669"/>
    <property type="project" value="TreeGrafter"/>
</dbReference>
<dbReference type="Pfam" id="PF01266">
    <property type="entry name" value="DAO"/>
    <property type="match status" value="1"/>
</dbReference>
<dbReference type="AlphaFoldDB" id="A0A7W6FU37"/>
<dbReference type="SUPFAM" id="SSF54373">
    <property type="entry name" value="FAD-linked reductases, C-terminal domain"/>
    <property type="match status" value="1"/>
</dbReference>
<dbReference type="EC" id="1.4.99.-" evidence="3"/>
<evidence type="ECO:0000259" key="2">
    <source>
        <dbReference type="Pfam" id="PF01266"/>
    </source>
</evidence>
<dbReference type="EMBL" id="JACIDO010000003">
    <property type="protein sequence ID" value="MBB3935671.1"/>
    <property type="molecule type" value="Genomic_DNA"/>
</dbReference>
<dbReference type="GO" id="GO:0016491">
    <property type="term" value="F:oxidoreductase activity"/>
    <property type="evidence" value="ECO:0007669"/>
    <property type="project" value="UniProtKB-KW"/>
</dbReference>
<organism evidence="3 4">
    <name type="scientific">Aureimonas phyllosphaerae</name>
    <dbReference type="NCBI Taxonomy" id="1166078"/>
    <lineage>
        <taxon>Bacteria</taxon>
        <taxon>Pseudomonadati</taxon>
        <taxon>Pseudomonadota</taxon>
        <taxon>Alphaproteobacteria</taxon>
        <taxon>Hyphomicrobiales</taxon>
        <taxon>Aurantimonadaceae</taxon>
        <taxon>Aureimonas</taxon>
    </lineage>
</organism>
<evidence type="ECO:0000256" key="1">
    <source>
        <dbReference type="ARBA" id="ARBA00023002"/>
    </source>
</evidence>
<name>A0A7W6FU37_9HYPH</name>
<dbReference type="PANTHER" id="PTHR13847:SF289">
    <property type="entry name" value="GLYCINE OXIDASE"/>
    <property type="match status" value="1"/>
</dbReference>
<feature type="domain" description="FAD dependent oxidoreductase" evidence="2">
    <location>
        <begin position="4"/>
        <end position="403"/>
    </location>
</feature>
<evidence type="ECO:0000313" key="4">
    <source>
        <dbReference type="Proteomes" id="UP000531216"/>
    </source>
</evidence>
<dbReference type="RefSeq" id="WP_090960736.1">
    <property type="nucleotide sequence ID" value="NZ_FOOA01000003.1"/>
</dbReference>
<dbReference type="SUPFAM" id="SSF51905">
    <property type="entry name" value="FAD/NAD(P)-binding domain"/>
    <property type="match status" value="1"/>
</dbReference>
<dbReference type="InterPro" id="IPR036188">
    <property type="entry name" value="FAD/NAD-bd_sf"/>
</dbReference>
<dbReference type="NCBIfam" id="NF009074">
    <property type="entry name" value="PRK12409.1"/>
    <property type="match status" value="1"/>
</dbReference>
<keyword evidence="1 3" id="KW-0560">Oxidoreductase</keyword>